<dbReference type="Proteomes" id="UP001276564">
    <property type="component" value="Unassembled WGS sequence"/>
</dbReference>
<organism evidence="1 2">
    <name type="scientific">Mesorhizobium abyssinicae</name>
    <dbReference type="NCBI Taxonomy" id="1209958"/>
    <lineage>
        <taxon>Bacteria</taxon>
        <taxon>Pseudomonadati</taxon>
        <taxon>Pseudomonadota</taxon>
        <taxon>Alphaproteobacteria</taxon>
        <taxon>Hyphomicrobiales</taxon>
        <taxon>Phyllobacteriaceae</taxon>
        <taxon>Mesorhizobium</taxon>
    </lineage>
</organism>
<comment type="caution">
    <text evidence="1">The sequence shown here is derived from an EMBL/GenBank/DDBJ whole genome shotgun (WGS) entry which is preliminary data.</text>
</comment>
<accession>A0ABU5AV13</accession>
<dbReference type="EMBL" id="JAVIIP010000017">
    <property type="protein sequence ID" value="MDX8541052.1"/>
    <property type="molecule type" value="Genomic_DNA"/>
</dbReference>
<protein>
    <recommendedName>
        <fullName evidence="3">PAS fold-3 domain-containing protein</fullName>
    </recommendedName>
</protein>
<evidence type="ECO:0000313" key="2">
    <source>
        <dbReference type="Proteomes" id="UP001276564"/>
    </source>
</evidence>
<proteinExistence type="predicted"/>
<dbReference type="Gene3D" id="3.30.450.20">
    <property type="entry name" value="PAS domain"/>
    <property type="match status" value="1"/>
</dbReference>
<evidence type="ECO:0008006" key="3">
    <source>
        <dbReference type="Google" id="ProtNLM"/>
    </source>
</evidence>
<name>A0ABU5AV13_9HYPH</name>
<dbReference type="RefSeq" id="WP_127287088.1">
    <property type="nucleotide sequence ID" value="NZ_JAVIIP010000017.1"/>
</dbReference>
<evidence type="ECO:0000313" key="1">
    <source>
        <dbReference type="EMBL" id="MDX8541052.1"/>
    </source>
</evidence>
<keyword evidence="2" id="KW-1185">Reference proteome</keyword>
<reference evidence="1 2" key="1">
    <citation type="submission" date="2023-08" db="EMBL/GenBank/DDBJ databases">
        <title>Implementing the SeqCode for naming new Mesorhizobium species isolated from Vachellia karroo root nodules.</title>
        <authorList>
            <person name="Van Lill M."/>
        </authorList>
    </citation>
    <scope>NUCLEOTIDE SEQUENCE [LARGE SCALE GENOMIC DNA]</scope>
    <source>
        <strain evidence="1 2">VK4B</strain>
    </source>
</reference>
<gene>
    <name evidence="1" type="ORF">RFM23_25880</name>
</gene>
<dbReference type="InterPro" id="IPR035965">
    <property type="entry name" value="PAS-like_dom_sf"/>
</dbReference>
<sequence length="181" mass="20664">MAAMPAGGRGVHLRYPPIDGFWTWDIKRNRVYGDANLSDYFGLTLDEFSRGAPLERCMESIEAEDRLRVNVAIRRAVERRSSFREVCKVRSEKMGLRKILAVGQCYVDSLGEAAVYPGWFVDLTQEEDCEEASLREIHQHIEQAKEISQSIGQDLLFYLLDNAHEEVQLRLGGGSRRRKSS</sequence>
<dbReference type="SUPFAM" id="SSF55785">
    <property type="entry name" value="PYP-like sensor domain (PAS domain)"/>
    <property type="match status" value="1"/>
</dbReference>